<dbReference type="GO" id="GO:0051301">
    <property type="term" value="P:cell division"/>
    <property type="evidence" value="ECO:0007669"/>
    <property type="project" value="UniProtKB-KW"/>
</dbReference>
<evidence type="ECO:0000256" key="6">
    <source>
        <dbReference type="PIRNR" id="PIRNR003101"/>
    </source>
</evidence>
<dbReference type="Gene3D" id="3.30.1490.110">
    <property type="match status" value="1"/>
</dbReference>
<dbReference type="PANTHER" id="PTHR32432">
    <property type="entry name" value="CELL DIVISION PROTEIN FTSA-RELATED"/>
    <property type="match status" value="1"/>
</dbReference>
<comment type="caution">
    <text evidence="8">The sequence shown here is derived from an EMBL/GenBank/DDBJ whole genome shotgun (WGS) entry which is preliminary data.</text>
</comment>
<dbReference type="RefSeq" id="WP_298263602.1">
    <property type="nucleotide sequence ID" value="NZ_JBHTIC010000002.1"/>
</dbReference>
<dbReference type="InterPro" id="IPR043129">
    <property type="entry name" value="ATPase_NBD"/>
</dbReference>
<comment type="function">
    <text evidence="5 6">Cell division protein that is involved in the assembly of the Z ring. May serve as a membrane anchor for the Z ring.</text>
</comment>
<comment type="similarity">
    <text evidence="5 6">Belongs to the FtsA/MreB family.</text>
</comment>
<comment type="subcellular location">
    <subcellularLocation>
        <location evidence="5">Cell membrane</location>
        <topology evidence="5">Peripheral membrane protein</topology>
        <orientation evidence="5">Cytoplasmic side</orientation>
    </subcellularLocation>
    <text evidence="5">Localizes to the Z ring in an FtsZ-dependent manner. Targeted to the membrane through a conserved C-terminal amphipathic helix.</text>
</comment>
<dbReference type="InterPro" id="IPR050696">
    <property type="entry name" value="FtsA/MreB"/>
</dbReference>
<comment type="subunit">
    <text evidence="5">Self-interacts. Interacts with FtsZ.</text>
</comment>
<dbReference type="Pfam" id="PF14450">
    <property type="entry name" value="FtsA"/>
    <property type="match status" value="1"/>
</dbReference>
<dbReference type="Proteomes" id="UP001597032">
    <property type="component" value="Unassembled WGS sequence"/>
</dbReference>
<dbReference type="HAMAP" id="MF_02033">
    <property type="entry name" value="FtsA"/>
    <property type="match status" value="1"/>
</dbReference>
<dbReference type="InterPro" id="IPR020823">
    <property type="entry name" value="Cell_div_FtsA"/>
</dbReference>
<dbReference type="Pfam" id="PF02491">
    <property type="entry name" value="SHS2_FTSA"/>
    <property type="match status" value="1"/>
</dbReference>
<protein>
    <recommendedName>
        <fullName evidence="5 6">Cell division protein FtsA</fullName>
    </recommendedName>
</protein>
<evidence type="ECO:0000256" key="3">
    <source>
        <dbReference type="ARBA" id="ARBA00023136"/>
    </source>
</evidence>
<proteinExistence type="inferred from homology"/>
<dbReference type="CDD" id="cd24048">
    <property type="entry name" value="ASKHA_NBD_FtsA"/>
    <property type="match status" value="1"/>
</dbReference>
<keyword evidence="4 5" id="KW-0131">Cell cycle</keyword>
<evidence type="ECO:0000313" key="9">
    <source>
        <dbReference type="Proteomes" id="UP001597032"/>
    </source>
</evidence>
<keyword evidence="2 5" id="KW-0132">Cell division</keyword>
<dbReference type="Gene3D" id="3.30.420.40">
    <property type="match status" value="2"/>
</dbReference>
<sequence>MEHNDISVGLDIGTTKIVAMIGRRNEYGKIELLGTGKAKSLGVHRGVVNNITQTIQSIQMAVDEAIAVSGIKITEAVVGIAGQHIRSLQHSDYITRPNSEEVIDDEDLEKLEKQVHKLVMLPGEEIIHVLPQEFKVDGQAEITQPVGMYGGRLEANFHVVVGQVSSIRNVGRCIKSAGLNLAGITLEPLASAEAVLSNEEKEAGVALIDIGGGTTDLAIFKNGIIRHTAVIPFGGNVITEDIKEGCSIIEKQAELLKTKFGSAWPGENKDNEIVSIPGLRGRDPKEITLKNLSKIIHARVVEIIEQVFLEIKNYGHEEPKKKLIAGIVLTGGGAQLKHLKQLVEYITGMDTRIGYPNENLAGDSDESISSPQYATAVGLLMNGLKKLDKEKAKVAQQNISKEVESKDLEEEIIQQEPKEPKKSIFEKWGDKFRDFLDNAE</sequence>
<feature type="domain" description="SHS2" evidence="7">
    <location>
        <begin position="7"/>
        <end position="195"/>
    </location>
</feature>
<keyword evidence="9" id="KW-1185">Reference proteome</keyword>
<dbReference type="SUPFAM" id="SSF53067">
    <property type="entry name" value="Actin-like ATPase domain"/>
    <property type="match status" value="2"/>
</dbReference>
<evidence type="ECO:0000256" key="2">
    <source>
        <dbReference type="ARBA" id="ARBA00022618"/>
    </source>
</evidence>
<dbReference type="SMART" id="SM00842">
    <property type="entry name" value="FtsA"/>
    <property type="match status" value="1"/>
</dbReference>
<name>A0ABW2Z1N1_9FLAO</name>
<accession>A0ABW2Z1N1</accession>
<keyword evidence="3 5" id="KW-0472">Membrane</keyword>
<dbReference type="PIRSF" id="PIRSF003101">
    <property type="entry name" value="FtsA"/>
    <property type="match status" value="1"/>
</dbReference>
<evidence type="ECO:0000259" key="7">
    <source>
        <dbReference type="SMART" id="SM00842"/>
    </source>
</evidence>
<evidence type="ECO:0000256" key="4">
    <source>
        <dbReference type="ARBA" id="ARBA00023306"/>
    </source>
</evidence>
<gene>
    <name evidence="5 8" type="primary">ftsA</name>
    <name evidence="8" type="ORF">ACFQZW_01610</name>
</gene>
<keyword evidence="1 5" id="KW-1003">Cell membrane</keyword>
<organism evidence="8 9">
    <name type="scientific">Lutibacter aestuarii</name>
    <dbReference type="NCBI Taxonomy" id="861111"/>
    <lineage>
        <taxon>Bacteria</taxon>
        <taxon>Pseudomonadati</taxon>
        <taxon>Bacteroidota</taxon>
        <taxon>Flavobacteriia</taxon>
        <taxon>Flavobacteriales</taxon>
        <taxon>Flavobacteriaceae</taxon>
        <taxon>Lutibacter</taxon>
    </lineage>
</organism>
<dbReference type="EMBL" id="JBHTIC010000002">
    <property type="protein sequence ID" value="MFD0760771.1"/>
    <property type="molecule type" value="Genomic_DNA"/>
</dbReference>
<evidence type="ECO:0000256" key="1">
    <source>
        <dbReference type="ARBA" id="ARBA00022475"/>
    </source>
</evidence>
<evidence type="ECO:0000256" key="5">
    <source>
        <dbReference type="HAMAP-Rule" id="MF_02033"/>
    </source>
</evidence>
<evidence type="ECO:0000313" key="8">
    <source>
        <dbReference type="EMBL" id="MFD0760771.1"/>
    </source>
</evidence>
<dbReference type="NCBIfam" id="TIGR01174">
    <property type="entry name" value="ftsA"/>
    <property type="match status" value="1"/>
</dbReference>
<reference evidence="9" key="1">
    <citation type="journal article" date="2019" name="Int. J. Syst. Evol. Microbiol.">
        <title>The Global Catalogue of Microorganisms (GCM) 10K type strain sequencing project: providing services to taxonomists for standard genome sequencing and annotation.</title>
        <authorList>
            <consortium name="The Broad Institute Genomics Platform"/>
            <consortium name="The Broad Institute Genome Sequencing Center for Infectious Disease"/>
            <person name="Wu L."/>
            <person name="Ma J."/>
        </authorList>
    </citation>
    <scope>NUCLEOTIDE SEQUENCE [LARGE SCALE GENOMIC DNA]</scope>
    <source>
        <strain evidence="9">CCUG 60022</strain>
    </source>
</reference>
<dbReference type="PANTHER" id="PTHR32432:SF4">
    <property type="entry name" value="CELL DIVISION PROTEIN FTSA"/>
    <property type="match status" value="1"/>
</dbReference>
<dbReference type="InterPro" id="IPR003494">
    <property type="entry name" value="SHS2_FtsA"/>
</dbReference>